<accession>A0ABY4BA85</accession>
<evidence type="ECO:0000313" key="2">
    <source>
        <dbReference type="Proteomes" id="UP000831390"/>
    </source>
</evidence>
<proteinExistence type="predicted"/>
<evidence type="ECO:0000313" key="1">
    <source>
        <dbReference type="EMBL" id="UOE35985.1"/>
    </source>
</evidence>
<protein>
    <submittedName>
        <fullName evidence="1">Uncharacterized protein</fullName>
    </submittedName>
</protein>
<name>A0ABY4BA85_9BACT</name>
<gene>
    <name evidence="1" type="ORF">MTP16_10165</name>
</gene>
<dbReference type="EMBL" id="CP094534">
    <property type="protein sequence ID" value="UOE35985.1"/>
    <property type="molecule type" value="Genomic_DNA"/>
</dbReference>
<keyword evidence="2" id="KW-1185">Reference proteome</keyword>
<sequence>MNSVLVHNGKKSFSEQLDVLLKEYYQVMNLPGSIASEVKETIIEKGFPLLNRSAGMLNYTKQKARLMKRILLLESALIQFYVDKNHNRFMLSDIINKAMRDEPSNIYGVYAGRYEQMRKIAESVDRYEECQLKLFKDSPYS</sequence>
<dbReference type="Proteomes" id="UP000831390">
    <property type="component" value="Chromosome"/>
</dbReference>
<organism evidence="1 2">
    <name type="scientific">Hymenobacter monticola</name>
    <dbReference type="NCBI Taxonomy" id="1705399"/>
    <lineage>
        <taxon>Bacteria</taxon>
        <taxon>Pseudomonadati</taxon>
        <taxon>Bacteroidota</taxon>
        <taxon>Cytophagia</taxon>
        <taxon>Cytophagales</taxon>
        <taxon>Hymenobacteraceae</taxon>
        <taxon>Hymenobacter</taxon>
    </lineage>
</organism>
<reference evidence="1 2" key="1">
    <citation type="submission" date="2022-03" db="EMBL/GenBank/DDBJ databases">
        <title>Hymenobactersp. isolated from the air.</title>
        <authorList>
            <person name="Won M."/>
            <person name="Kwon S.-W."/>
        </authorList>
    </citation>
    <scope>NUCLEOTIDE SEQUENCE [LARGE SCALE GENOMIC DNA]</scope>
    <source>
        <strain evidence="1 2">KACC 22596</strain>
    </source>
</reference>
<dbReference type="RefSeq" id="WP_243519270.1">
    <property type="nucleotide sequence ID" value="NZ_CP094534.1"/>
</dbReference>